<dbReference type="GO" id="GO:0008270">
    <property type="term" value="F:zinc ion binding"/>
    <property type="evidence" value="ECO:0007669"/>
    <property type="project" value="UniProtKB-UniRule"/>
</dbReference>
<keyword evidence="2 9" id="KW-0934">Plastid</keyword>
<dbReference type="PANTHER" id="PTHR34995">
    <property type="entry name" value="DNA-DIRECTED RNA POLYMERASE SUBUNIT BETA"/>
    <property type="match status" value="1"/>
</dbReference>
<sequence>MTDRVELLFYNKIMDRTAIKQLISRLTIHFGIAYTTNILDQIKVLGFQQATKASISLGIDDLLTVPSKGWLVQDIERQGYISEQYHRYGGLHAVERLRQSIETWYATSEWLRQEMNPNFTMTDPTNPVHMMSFSGARGSTSQVHQLVGMRGLMSDPRGQVIDLPIRNNLREGLSLTEYIISRYGARKGVVDTAVRTSDAGYLTRRLVEVVQHIVVRGRDCETARSIAVNLIEARRVSIRTISQKRLIGRVLADNVYSEMRCIATRNQDISNELASNLITTMQPIYVRSPLTCRSIFWICQLCYGWSLAYHDLVELGEAVGIIAGQSIGEPGTQSTLRTFHTGGVFTGDIAEHVRIPFSGIIRFDERLVYATRTRHGHPAWLCEDELPISIKSQNDTHRFIVPAQSLLMIRNNQYAESKQIIAEIRSKEFPLKERIKKHIYPNLDGEIYWSRIECYLSQQINSNIRIASNTGHIWVLSGSFIGSEITYPLSYEDQDRISVRYYSDTKKTKQGFQRIRRKDLKATSNHSELFQKARRGFQTNKRFSLNSSSSLASTLSCSNLKIERDKRNINCSLSRQTQERYKTRSSMHFDLLLPNYRISTQKEILATSENLEYRTNVSGILRYGTIRVEPIGKKQLVFNGERLHSFRPWYRVIKEGNFFLIPEEVYITYEPSSSVLVANNSIVEAGTQITSNIISQVSGSVQIKKIQRSIEIRLLPGYVYYPEKMITMSEHGDALIPPGNLILGGFKSDDWTYVQLIASSKRKRKISVSIRPAIEYNISKDSLVQIAPLCNVPKTWECLRVQAFPYIFYRDGEEVRVRNNTSIQLLQTCLVIDWPEYYPLGKAYMSFTSIKINNILSTFLQINLSTPSNPLFKQGNNKSLRRSILNQEQFPNLYSEKNKSLVKDQGVIYLVATQNRSRLMLSSFNLFRNLFSCLNFHSCKEDCDRVDRDATSHGSKENSLFEKRHLRDLCLNSRYRFLNKNASIVKKRLTRSRELDLFRIKGRDRALGLLGDLQGISQLLLPSSLIMSISQVSFLKDLDAKRDSMYIFKHRNRYFIDENESIFNYPRRIFLRRCLSKQVSLLSDSYKSLSLGVLTSEKIRLTKSSACSQSGQIIAIDKEYFVIRAAKPYLATQGATVHKDHGDTIGNGDTLITLLYDRLRSGDIIQGLPKVEHLLESRSTGFVSTRIEDIMKRWNRSITRLIGNLWSQFPSVGTSMEHCQSVLIDQIRKIYGFQGVQVSDRHLEIIIRQITSKVITLEEGITNVFLPGELIELSQAQRMNRVLKKSILYEPIVLGMTRASLNTTSFISEASFQETTRVLAKAALRGRIDWLKGLKENIILGDMVPIGTGNNEVICQLNVEKQKTFYLTLQNLNMFYQEMKNVFPDSGEKLGSHRILMIHQRLKKPKSPVIGNIADSIVTESFQSMSINNTE</sequence>
<dbReference type="EMBL" id="MH348274">
    <property type="protein sequence ID" value="QAV57649.1"/>
    <property type="molecule type" value="Genomic_DNA"/>
</dbReference>
<dbReference type="RefSeq" id="YP_009562292.1">
    <property type="nucleotide sequence ID" value="NC_041122.1"/>
</dbReference>
<dbReference type="InterPro" id="IPR007081">
    <property type="entry name" value="RNA_pol_Rpb1_5"/>
</dbReference>
<feature type="domain" description="RNA polymerase Rpb1" evidence="8">
    <location>
        <begin position="93"/>
        <end position="159"/>
    </location>
</feature>
<reference evidence="9" key="1">
    <citation type="journal article" date="2019" name="Nord. J. Bot.">
        <title>The complete plastid genome sequence of Trichomanes trollii (Hymenophyllaceae).</title>
        <authorList>
            <person name="Lehtonen S."/>
        </authorList>
    </citation>
    <scope>NUCLEOTIDE SEQUENCE</scope>
</reference>
<keyword evidence="6" id="KW-0479">Metal-binding</keyword>
<comment type="similarity">
    <text evidence="6">Belongs to the RNA polymerase beta' chain family. RpoC2 subfamily.</text>
</comment>
<dbReference type="Pfam" id="PF05000">
    <property type="entry name" value="RNA_pol_Rpb1_4"/>
    <property type="match status" value="1"/>
</dbReference>
<dbReference type="Gene3D" id="1.10.150.390">
    <property type="match status" value="1"/>
</dbReference>
<evidence type="ECO:0000313" key="9">
    <source>
        <dbReference type="EMBL" id="QAV57649.1"/>
    </source>
</evidence>
<dbReference type="GO" id="GO:0003899">
    <property type="term" value="F:DNA-directed RNA polymerase activity"/>
    <property type="evidence" value="ECO:0007669"/>
    <property type="project" value="UniProtKB-UniRule"/>
</dbReference>
<dbReference type="GO" id="GO:0000428">
    <property type="term" value="C:DNA-directed RNA polymerase complex"/>
    <property type="evidence" value="ECO:0007669"/>
    <property type="project" value="UniProtKB-KW"/>
</dbReference>
<dbReference type="InterPro" id="IPR038120">
    <property type="entry name" value="Rpb1_funnel_sf"/>
</dbReference>
<evidence type="ECO:0000256" key="1">
    <source>
        <dbReference type="ARBA" id="ARBA00022478"/>
    </source>
</evidence>
<dbReference type="SUPFAM" id="SSF64484">
    <property type="entry name" value="beta and beta-prime subunits of DNA dependent RNA-polymerase"/>
    <property type="match status" value="1"/>
</dbReference>
<dbReference type="GO" id="GO:0009507">
    <property type="term" value="C:chloroplast"/>
    <property type="evidence" value="ECO:0007669"/>
    <property type="project" value="UniProtKB-SubCell"/>
</dbReference>
<comment type="catalytic activity">
    <reaction evidence="6">
        <text>RNA(n) + a ribonucleoside 5'-triphosphate = RNA(n+1) + diphosphate</text>
        <dbReference type="Rhea" id="RHEA:21248"/>
        <dbReference type="Rhea" id="RHEA-COMP:14527"/>
        <dbReference type="Rhea" id="RHEA-COMP:17342"/>
        <dbReference type="ChEBI" id="CHEBI:33019"/>
        <dbReference type="ChEBI" id="CHEBI:61557"/>
        <dbReference type="ChEBI" id="CHEBI:140395"/>
        <dbReference type="EC" id="2.7.7.6"/>
    </reaction>
</comment>
<evidence type="ECO:0000256" key="2">
    <source>
        <dbReference type="ARBA" id="ARBA00022640"/>
    </source>
</evidence>
<dbReference type="Gene3D" id="1.10.132.30">
    <property type="match status" value="1"/>
</dbReference>
<protein>
    <recommendedName>
        <fullName evidence="6">DNA-directed RNA polymerase subunit beta''</fullName>
        <ecNumber evidence="6">2.7.7.6</ecNumber>
    </recommendedName>
    <alternativeName>
        <fullName evidence="6">PEP</fullName>
    </alternativeName>
    <alternativeName>
        <fullName evidence="6">Plastid-encoded RNA polymerase subunit beta''</fullName>
        <shortName evidence="6">RNA polymerase subunit beta''</shortName>
    </alternativeName>
</protein>
<dbReference type="Pfam" id="PF04998">
    <property type="entry name" value="RNA_pol_Rpb1_5"/>
    <property type="match status" value="2"/>
</dbReference>
<keyword evidence="5 6" id="KW-0804">Transcription</keyword>
<feature type="binding site" evidence="6">
    <location>
        <position position="292"/>
    </location>
    <ligand>
        <name>Zn(2+)</name>
        <dbReference type="ChEBI" id="CHEBI:29105"/>
    </ligand>
</feature>
<comment type="cofactor">
    <cofactor evidence="6">
        <name>Zn(2+)</name>
        <dbReference type="ChEBI" id="CHEBI:29105"/>
    </cofactor>
    <text evidence="6">Binds 1 Zn(2+) ion per subunit.</text>
</comment>
<feature type="binding site" evidence="6">
    <location>
        <position position="302"/>
    </location>
    <ligand>
        <name>Zn(2+)</name>
        <dbReference type="ChEBI" id="CHEBI:29105"/>
    </ligand>
</feature>
<feature type="domain" description="RNA polymerase Rpb1" evidence="7">
    <location>
        <begin position="1215"/>
        <end position="1257"/>
    </location>
</feature>
<dbReference type="PANTHER" id="PTHR34995:SF1">
    <property type="entry name" value="DNA-DIRECTED RNA POLYMERASE SUBUNIT BETA"/>
    <property type="match status" value="1"/>
</dbReference>
<dbReference type="CDD" id="cd02655">
    <property type="entry name" value="RNAP_beta'_C"/>
    <property type="match status" value="1"/>
</dbReference>
<dbReference type="InterPro" id="IPR012756">
    <property type="entry name" value="DNA-dir_RpoC2_beta_pp"/>
</dbReference>
<proteinExistence type="inferred from homology"/>
<feature type="domain" description="RNA polymerase Rpb1" evidence="7">
    <location>
        <begin position="172"/>
        <end position="522"/>
    </location>
</feature>
<dbReference type="InterPro" id="IPR042102">
    <property type="entry name" value="RNA_pol_Rpb1_3_sf"/>
</dbReference>
<dbReference type="EC" id="2.7.7.6" evidence="6"/>
<accession>A0A410YEM2</accession>
<geneLocation type="chloroplast" evidence="9"/>
<evidence type="ECO:0000259" key="8">
    <source>
        <dbReference type="Pfam" id="PF05000"/>
    </source>
</evidence>
<keyword evidence="3 6" id="KW-0808">Transferase</keyword>
<evidence type="ECO:0000256" key="3">
    <source>
        <dbReference type="ARBA" id="ARBA00022679"/>
    </source>
</evidence>
<dbReference type="GeneID" id="39333963"/>
<dbReference type="GO" id="GO:0006351">
    <property type="term" value="P:DNA-templated transcription"/>
    <property type="evidence" value="ECO:0007669"/>
    <property type="project" value="UniProtKB-UniRule"/>
</dbReference>
<dbReference type="InterPro" id="IPR007083">
    <property type="entry name" value="RNA_pol_Rpb1_4"/>
</dbReference>
<comment type="function">
    <text evidence="6">DNA-dependent RNA polymerase catalyzes the transcription of DNA into RNA using the four ribonucleoside triphosphates as substrates.</text>
</comment>
<name>A0A410YEM2_9MONI</name>
<dbReference type="InterPro" id="IPR050254">
    <property type="entry name" value="RNA_pol_beta''_euk"/>
</dbReference>
<evidence type="ECO:0000256" key="6">
    <source>
        <dbReference type="HAMAP-Rule" id="MF_01324"/>
    </source>
</evidence>
<organism evidence="9">
    <name type="scientific">Trichomanes trollii</name>
    <dbReference type="NCBI Taxonomy" id="1481379"/>
    <lineage>
        <taxon>Eukaryota</taxon>
        <taxon>Viridiplantae</taxon>
        <taxon>Streptophyta</taxon>
        <taxon>Embryophyta</taxon>
        <taxon>Tracheophyta</taxon>
        <taxon>Polypodiopsida</taxon>
        <taxon>Polypodiidae</taxon>
        <taxon>Hymenophyllales</taxon>
        <taxon>Hymenophyllaceae</taxon>
        <taxon>Trichomanoideae</taxon>
        <taxon>Trichomanes</taxon>
    </lineage>
</organism>
<keyword evidence="4 6" id="KW-0548">Nucleotidyltransferase</keyword>
<dbReference type="Gene3D" id="1.10.274.100">
    <property type="entry name" value="RNA polymerase Rpb1, domain 3"/>
    <property type="match status" value="1"/>
</dbReference>
<feature type="binding site" evidence="6">
    <location>
        <position position="299"/>
    </location>
    <ligand>
        <name>Zn(2+)</name>
        <dbReference type="ChEBI" id="CHEBI:29105"/>
    </ligand>
</feature>
<comment type="subcellular location">
    <subcellularLocation>
        <location evidence="6">Plastid</location>
        <location evidence="6">Chloroplast</location>
    </subcellularLocation>
</comment>
<keyword evidence="6" id="KW-0862">Zinc</keyword>
<feature type="binding site" evidence="6">
    <location>
        <position position="220"/>
    </location>
    <ligand>
        <name>Zn(2+)</name>
        <dbReference type="ChEBI" id="CHEBI:29105"/>
    </ligand>
</feature>
<evidence type="ECO:0000256" key="4">
    <source>
        <dbReference type="ARBA" id="ARBA00022695"/>
    </source>
</evidence>
<dbReference type="Gene3D" id="1.10.1790.20">
    <property type="match status" value="1"/>
</dbReference>
<evidence type="ECO:0000256" key="5">
    <source>
        <dbReference type="ARBA" id="ARBA00023163"/>
    </source>
</evidence>
<evidence type="ECO:0000259" key="7">
    <source>
        <dbReference type="Pfam" id="PF04998"/>
    </source>
</evidence>
<keyword evidence="9" id="KW-0150">Chloroplast</keyword>
<gene>
    <name evidence="6 9" type="primary">rpoC2</name>
</gene>
<dbReference type="GO" id="GO:0003677">
    <property type="term" value="F:DNA binding"/>
    <property type="evidence" value="ECO:0007669"/>
    <property type="project" value="UniProtKB-UniRule"/>
</dbReference>
<comment type="subunit">
    <text evidence="6">In plastids the minimal PEP RNA polymerase catalytic core is composed of four subunits: alpha, beta, beta', and beta''. When a (nuclear-encoded) sigma factor is associated with the core the holoenzyme is formed, which can initiate transcription.</text>
</comment>
<dbReference type="NCBIfam" id="TIGR02388">
    <property type="entry name" value="rpoC2_cyan"/>
    <property type="match status" value="1"/>
</dbReference>
<keyword evidence="1 6" id="KW-0240">DNA-directed RNA polymerase</keyword>
<dbReference type="HAMAP" id="MF_01324">
    <property type="entry name" value="RNApol_bact_RpoC2"/>
    <property type="match status" value="1"/>
</dbReference>